<comment type="caution">
    <text evidence="3">The sequence shown here is derived from an EMBL/GenBank/DDBJ whole genome shotgun (WGS) entry which is preliminary data.</text>
</comment>
<feature type="signal peptide" evidence="1">
    <location>
        <begin position="1"/>
        <end position="19"/>
    </location>
</feature>
<feature type="domain" description="TonB C-terminal" evidence="2">
    <location>
        <begin position="28"/>
        <end position="121"/>
    </location>
</feature>
<evidence type="ECO:0000313" key="4">
    <source>
        <dbReference type="Proteomes" id="UP001606210"/>
    </source>
</evidence>
<proteinExistence type="predicted"/>
<evidence type="ECO:0000259" key="2">
    <source>
        <dbReference type="PROSITE" id="PS52015"/>
    </source>
</evidence>
<dbReference type="InterPro" id="IPR037682">
    <property type="entry name" value="TonB_C"/>
</dbReference>
<protein>
    <recommendedName>
        <fullName evidence="2">TonB C-terminal domain-containing protein</fullName>
    </recommendedName>
</protein>
<name>A0ABW7EZP9_9BURK</name>
<dbReference type="Proteomes" id="UP001606210">
    <property type="component" value="Unassembled WGS sequence"/>
</dbReference>
<dbReference type="PROSITE" id="PS52015">
    <property type="entry name" value="TONB_CTD"/>
    <property type="match status" value="1"/>
</dbReference>
<dbReference type="EMBL" id="JBIGHV010000003">
    <property type="protein sequence ID" value="MFG6429846.1"/>
    <property type="molecule type" value="Genomic_DNA"/>
</dbReference>
<gene>
    <name evidence="3" type="ORF">ACG00Y_08000</name>
</gene>
<dbReference type="RefSeq" id="WP_394477640.1">
    <property type="nucleotide sequence ID" value="NZ_JBIGHV010000003.1"/>
</dbReference>
<evidence type="ECO:0000313" key="3">
    <source>
        <dbReference type="EMBL" id="MFG6429846.1"/>
    </source>
</evidence>
<evidence type="ECO:0000256" key="1">
    <source>
        <dbReference type="SAM" id="SignalP"/>
    </source>
</evidence>
<accession>A0ABW7EZP9</accession>
<organism evidence="3 4">
    <name type="scientific">Pelomonas parva</name>
    <dbReference type="NCBI Taxonomy" id="3299032"/>
    <lineage>
        <taxon>Bacteria</taxon>
        <taxon>Pseudomonadati</taxon>
        <taxon>Pseudomonadota</taxon>
        <taxon>Betaproteobacteria</taxon>
        <taxon>Burkholderiales</taxon>
        <taxon>Sphaerotilaceae</taxon>
        <taxon>Roseateles</taxon>
    </lineage>
</organism>
<feature type="chain" id="PRO_5047384910" description="TonB C-terminal domain-containing protein" evidence="1">
    <location>
        <begin position="20"/>
        <end position="328"/>
    </location>
</feature>
<reference evidence="3 4" key="1">
    <citation type="submission" date="2024-08" db="EMBL/GenBank/DDBJ databases">
        <authorList>
            <person name="Lu H."/>
        </authorList>
    </citation>
    <scope>NUCLEOTIDE SEQUENCE [LARGE SCALE GENOMIC DNA]</scope>
    <source>
        <strain evidence="3 4">LYH14W</strain>
    </source>
</reference>
<keyword evidence="1" id="KW-0732">Signal</keyword>
<sequence>MRSILTASALALCALGAHAQTALDDRSGEATLACLERPTAPKYPDGAMTLRHNGLYRVQVTFTDAKREPEVKVLFSAGSDKLREAAEHYAQQFRLPCLKAGSTVELIQEVSFQAVADGDVQPSAPLNLPQPPDARYGACLRTPSQSLWLGPAPPPPGSQREIKNGNLVVNMAFTAPDRPPVVTVVYNTLNARYRSDILYHVAEYRVPCLDPGAKYTTQQTFSVHMEGNRGYAFKDVGIVTFLGMVRNADARPVNFELDTMGCPFRLRFSLGRPAIANGVTETGTPNPNRRGFIAWMEELELALKPEQFESLLGAQMFIDVPCGTIKLG</sequence>
<keyword evidence="4" id="KW-1185">Reference proteome</keyword>